<evidence type="ECO:0000313" key="3">
    <source>
        <dbReference type="EMBL" id="EQB15124.1"/>
    </source>
</evidence>
<dbReference type="eggNOG" id="COG4717">
    <property type="taxonomic scope" value="Bacteria"/>
</dbReference>
<evidence type="ECO:0000259" key="2">
    <source>
        <dbReference type="Pfam" id="PF13514"/>
    </source>
</evidence>
<feature type="domain" description="YhaN AAA" evidence="2">
    <location>
        <begin position="1"/>
        <end position="206"/>
    </location>
</feature>
<dbReference type="InterPro" id="IPR038734">
    <property type="entry name" value="YhaN_AAA"/>
</dbReference>
<reference evidence="3 4" key="1">
    <citation type="journal article" date="2013" name="Genome Announc.">
        <title>Draft Genome Sequence of Sphingobium lactosutens Strain DS20T, Isolated from a Hexachlorocyclohexane Dumpsite.</title>
        <authorList>
            <person name="Kumar R."/>
            <person name="Dwivedi V."/>
            <person name="Negi V."/>
            <person name="Khurana J.P."/>
            <person name="Lal R."/>
        </authorList>
    </citation>
    <scope>NUCLEOTIDE SEQUENCE [LARGE SCALE GENOMIC DNA]</scope>
    <source>
        <strain evidence="3 4">DS20</strain>
    </source>
</reference>
<protein>
    <recommendedName>
        <fullName evidence="2">YhaN AAA domain-containing protein</fullName>
    </recommendedName>
</protein>
<dbReference type="PATRIC" id="fig|1331060.3.peg.2196"/>
<sequence length="1191" mass="133187">MRLRRLDLTRYGKFTDHRVDFGEGTPGTPDLHVIYGPNEAGKSTLFAAWLDLLYGIGMQSPFNFMHPYSTMRIGGALEFAGGVREFVRVKRAQNSLLDAHEQPVADSAILAELGGIDREAYRTMFSLDDDTLEEGGESILKAKGELGQLLFSGASGLADLSRKIGDLRSEADGFYRLHARSGQLHDLQKELTRLKEEREQIDTQASKHAELSEIARRAKARYDETATRRGQIQARKDEIQRLLNARPRLAKLRTIRGQLAPLEELPSAPPGWAQEVPALRDEEVRLETQIQLNGEEVERLTLAVDAIVVDDAGLRMAERLDETASLRARYVTAEKDLPDRRQKLRDLDHDISIHLRQLEREGEPNPERLIPPASTVERLRELIESHSGVETARNKAAEELSEARLRLKETADKLADAVGITPASAERETLLARLREALAAFRTSDHAARQRLAERACQDARAALDDALATLAPWRGDVEQLVAMAVPSMETLQEWKTAQQAVQKRVDQHASEIERLRTDCARLSTQQDAVSSVTGLVTDQDAATIRAERDRAWADHRSRLDADSADRFEELLRHDDDIAARRFGHMAELAQLHEAARTLKVARSDLVRAEELHAAARAESDDLAREAAVAIGDISPLLSSDWPLSQLEAWLSRRQKTLEARGHLREAERDLQQAQNDARVVKERLEAALRAVKLPVPSDTEIENLAATAENALEAEAELKRSRQMLEERQREVSVRERALERAETAIRQWDTDWKQACRSCWLGENGGAPSIADVRGALKVIADLAFAVKERAILADRIDKMEKDQAAFQDAVIALAAELGIASADASAVMNLVREIEGRARKAEAERERKAEETKRLDAARAASRTLAADKLALERRKQEMTSFFGVGTFTDVAARLDQITERHRLRQQATEVEQEILDALRFTDLADAEAALDSADQPALEAEITEVAAQAELLEQEWRDSYAAYREAEKQIEAIGGDAKVAEIEEQGRTVLLEIEEGARRYMQLRAGIAATEQALRLYREQHRSSMMARASEALLTISRGAYVSLTTQPDKESEILVAVAADKSSKLVTEMSRGTRYQLYLALRVAGYSEFAKARSPVPFIADDIMETFDDFRAEETFRLFAEMAETGQVIYLTHHRHLCEIARQVCPAVTVHSLPEDVLRERQLKARVDGAELSGGQHGEFIEMDIN</sequence>
<name>T0IZJ9_9SPHN</name>
<feature type="coiled-coil region" evidence="1">
    <location>
        <begin position="592"/>
        <end position="626"/>
    </location>
</feature>
<dbReference type="EMBL" id="ATDP01000088">
    <property type="protein sequence ID" value="EQB15124.1"/>
    <property type="molecule type" value="Genomic_DNA"/>
</dbReference>
<dbReference type="eggNOG" id="COG0419">
    <property type="taxonomic scope" value="Bacteria"/>
</dbReference>
<dbReference type="Proteomes" id="UP000015531">
    <property type="component" value="Unassembled WGS sequence"/>
</dbReference>
<dbReference type="PANTHER" id="PTHR41259:SF1">
    <property type="entry name" value="DOUBLE-STRAND BREAK REPAIR RAD50 ATPASE, PUTATIVE-RELATED"/>
    <property type="match status" value="1"/>
</dbReference>
<organism evidence="3 4">
    <name type="scientific">Sphingobium lactosutens DS20</name>
    <dbReference type="NCBI Taxonomy" id="1331060"/>
    <lineage>
        <taxon>Bacteria</taxon>
        <taxon>Pseudomonadati</taxon>
        <taxon>Pseudomonadota</taxon>
        <taxon>Alphaproteobacteria</taxon>
        <taxon>Sphingomonadales</taxon>
        <taxon>Sphingomonadaceae</taxon>
        <taxon>Sphingobium</taxon>
    </lineage>
</organism>
<feature type="coiled-coil region" evidence="1">
    <location>
        <begin position="499"/>
        <end position="526"/>
    </location>
</feature>
<dbReference type="OrthoDB" id="9764467at2"/>
<dbReference type="AlphaFoldDB" id="T0IZJ9"/>
<accession>T0IZJ9</accession>
<comment type="caution">
    <text evidence="3">The sequence shown here is derived from an EMBL/GenBank/DDBJ whole genome shotgun (WGS) entry which is preliminary data.</text>
</comment>
<keyword evidence="4" id="KW-1185">Reference proteome</keyword>
<feature type="coiled-coil region" evidence="1">
    <location>
        <begin position="939"/>
        <end position="987"/>
    </location>
</feature>
<feature type="coiled-coil region" evidence="1">
    <location>
        <begin position="177"/>
        <end position="204"/>
    </location>
</feature>
<dbReference type="Pfam" id="PF13514">
    <property type="entry name" value="AAA_27"/>
    <property type="match status" value="1"/>
</dbReference>
<feature type="coiled-coil region" evidence="1">
    <location>
        <begin position="827"/>
        <end position="864"/>
    </location>
</feature>
<dbReference type="RefSeq" id="WP_021226002.1">
    <property type="nucleotide sequence ID" value="NZ_ATDP01000088.1"/>
</dbReference>
<feature type="coiled-coil region" evidence="1">
    <location>
        <begin position="657"/>
        <end position="746"/>
    </location>
</feature>
<dbReference type="Gene3D" id="3.40.50.300">
    <property type="entry name" value="P-loop containing nucleotide triphosphate hydrolases"/>
    <property type="match status" value="2"/>
</dbReference>
<gene>
    <name evidence="3" type="ORF">RLDS_11570</name>
</gene>
<dbReference type="SUPFAM" id="SSF52540">
    <property type="entry name" value="P-loop containing nucleoside triphosphate hydrolases"/>
    <property type="match status" value="1"/>
</dbReference>
<evidence type="ECO:0000256" key="1">
    <source>
        <dbReference type="SAM" id="Coils"/>
    </source>
</evidence>
<keyword evidence="1" id="KW-0175">Coiled coil</keyword>
<evidence type="ECO:0000313" key="4">
    <source>
        <dbReference type="Proteomes" id="UP000015531"/>
    </source>
</evidence>
<proteinExistence type="predicted"/>
<dbReference type="InterPro" id="IPR027417">
    <property type="entry name" value="P-loop_NTPase"/>
</dbReference>
<dbReference type="PANTHER" id="PTHR41259">
    <property type="entry name" value="DOUBLE-STRAND BREAK REPAIR RAD50 ATPASE, PUTATIVE-RELATED"/>
    <property type="match status" value="1"/>
</dbReference>